<evidence type="ECO:0000256" key="1">
    <source>
        <dbReference type="ARBA" id="ARBA00010609"/>
    </source>
</evidence>
<proteinExistence type="inferred from homology"/>
<evidence type="ECO:0000256" key="2">
    <source>
        <dbReference type="SAM" id="SignalP"/>
    </source>
</evidence>
<dbReference type="Pfam" id="PF07732">
    <property type="entry name" value="Cu-oxidase_3"/>
    <property type="match status" value="1"/>
</dbReference>
<reference evidence="4 5" key="1">
    <citation type="journal article" date="2021" name="bioRxiv">
        <title>Chromosome-scale and haplotype-resolved genome assembly of a tetraploid potato cultivar.</title>
        <authorList>
            <person name="Sun H."/>
            <person name="Jiao W.-B."/>
            <person name="Krause K."/>
            <person name="Campoy J.A."/>
            <person name="Goel M."/>
            <person name="Folz-Donahue K."/>
            <person name="Kukat C."/>
            <person name="Huettel B."/>
            <person name="Schneeberger K."/>
        </authorList>
    </citation>
    <scope>NUCLEOTIDE SEQUENCE [LARGE SCALE GENOMIC DNA]</scope>
    <source>
        <strain evidence="4">SolTubOtavaFocal</strain>
        <tissue evidence="4">Leaves</tissue>
    </source>
</reference>
<comment type="caution">
    <text evidence="4">The sequence shown here is derived from an EMBL/GenBank/DDBJ whole genome shotgun (WGS) entry which is preliminary data.</text>
</comment>
<feature type="signal peptide" evidence="2">
    <location>
        <begin position="1"/>
        <end position="25"/>
    </location>
</feature>
<evidence type="ECO:0000313" key="5">
    <source>
        <dbReference type="Proteomes" id="UP000826656"/>
    </source>
</evidence>
<dbReference type="InterPro" id="IPR011707">
    <property type="entry name" value="Cu-oxidase-like_N"/>
</dbReference>
<dbReference type="InterPro" id="IPR008972">
    <property type="entry name" value="Cupredoxin"/>
</dbReference>
<keyword evidence="5" id="KW-1185">Reference proteome</keyword>
<dbReference type="Proteomes" id="UP000826656">
    <property type="component" value="Unassembled WGS sequence"/>
</dbReference>
<organism evidence="4 5">
    <name type="scientific">Solanum tuberosum</name>
    <name type="common">Potato</name>
    <dbReference type="NCBI Taxonomy" id="4113"/>
    <lineage>
        <taxon>Eukaryota</taxon>
        <taxon>Viridiplantae</taxon>
        <taxon>Streptophyta</taxon>
        <taxon>Embryophyta</taxon>
        <taxon>Tracheophyta</taxon>
        <taxon>Spermatophyta</taxon>
        <taxon>Magnoliopsida</taxon>
        <taxon>eudicotyledons</taxon>
        <taxon>Gunneridae</taxon>
        <taxon>Pentapetalae</taxon>
        <taxon>asterids</taxon>
        <taxon>lamiids</taxon>
        <taxon>Solanales</taxon>
        <taxon>Solanaceae</taxon>
        <taxon>Solanoideae</taxon>
        <taxon>Solaneae</taxon>
        <taxon>Solanum</taxon>
    </lineage>
</organism>
<evidence type="ECO:0000313" key="4">
    <source>
        <dbReference type="EMBL" id="KAH0770133.1"/>
    </source>
</evidence>
<dbReference type="Gene3D" id="2.60.40.420">
    <property type="entry name" value="Cupredoxins - blue copper proteins"/>
    <property type="match status" value="1"/>
</dbReference>
<dbReference type="EMBL" id="JAIVGD010000011">
    <property type="protein sequence ID" value="KAH0770133.1"/>
    <property type="molecule type" value="Genomic_DNA"/>
</dbReference>
<sequence>MGNRGQLLVIGLLTLAIFLVKLSSSSQIVRRFSYNIERKNVRRLCHMKRLLTVNGKYPGPTIFVHEGDNVEVKVTNRSPWNTTIHW</sequence>
<keyword evidence="2" id="KW-0732">Signal</keyword>
<dbReference type="InterPro" id="IPR045087">
    <property type="entry name" value="Cu-oxidase_fam"/>
</dbReference>
<dbReference type="PANTHER" id="PTHR11709">
    <property type="entry name" value="MULTI-COPPER OXIDASE"/>
    <property type="match status" value="1"/>
</dbReference>
<gene>
    <name evidence="4" type="ORF">KY290_014114</name>
</gene>
<name>A0ABQ7VNS7_SOLTU</name>
<feature type="domain" description="Plastocyanin-like" evidence="3">
    <location>
        <begin position="36"/>
        <end position="86"/>
    </location>
</feature>
<feature type="chain" id="PRO_5046693176" description="Plastocyanin-like domain-containing protein" evidence="2">
    <location>
        <begin position="26"/>
        <end position="86"/>
    </location>
</feature>
<evidence type="ECO:0000259" key="3">
    <source>
        <dbReference type="Pfam" id="PF07732"/>
    </source>
</evidence>
<dbReference type="SUPFAM" id="SSF49503">
    <property type="entry name" value="Cupredoxins"/>
    <property type="match status" value="1"/>
</dbReference>
<comment type="similarity">
    <text evidence="1">Belongs to the multicopper oxidase family.</text>
</comment>
<dbReference type="PANTHER" id="PTHR11709:SF292">
    <property type="entry name" value="LACCASE-1"/>
    <property type="match status" value="1"/>
</dbReference>
<accession>A0ABQ7VNS7</accession>
<protein>
    <recommendedName>
        <fullName evidence="3">Plastocyanin-like domain-containing protein</fullName>
    </recommendedName>
</protein>